<proteinExistence type="predicted"/>
<evidence type="ECO:0000313" key="1">
    <source>
        <dbReference type="EMBL" id="ALU26606.1"/>
    </source>
</evidence>
<accession>A0AAI8C616</accession>
<dbReference type="EMBL" id="CP013690">
    <property type="protein sequence ID" value="ALU26606.1"/>
    <property type="molecule type" value="Genomic_DNA"/>
</dbReference>
<gene>
    <name evidence="1" type="ORF">AS202_10795</name>
</gene>
<dbReference type="RefSeq" id="WP_006266605.1">
    <property type="nucleotide sequence ID" value="NZ_CP013690.1"/>
</dbReference>
<evidence type="ECO:0000313" key="2">
    <source>
        <dbReference type="Proteomes" id="UP000069030"/>
    </source>
</evidence>
<dbReference type="Proteomes" id="UP000069030">
    <property type="component" value="Chromosome"/>
</dbReference>
<sequence>MDTIQTTTKNKGGRKLKSNPKKYRHVFRLTESENQRLLALFTSSGMTNKASFLVSMLLDRQVKTVKVDVVALQYHGLLTKLFNQFRAVGVNYNQMVKLCNQYFSENRAKRSISKLEEYTKDLSKLCYYIIKLTKEFEEKHLNTNL</sequence>
<evidence type="ECO:0008006" key="3">
    <source>
        <dbReference type="Google" id="ProtNLM"/>
    </source>
</evidence>
<dbReference type="Pfam" id="PF19514">
    <property type="entry name" value="MobC_2"/>
    <property type="match status" value="1"/>
</dbReference>
<dbReference type="KEGG" id="mod:AS202_10795"/>
<reference evidence="1 2" key="1">
    <citation type="journal article" date="2016" name="J. Zhejiang Univ. Sci. B">
        <title>Antibiotic resistance mechanisms of Myroides sp.</title>
        <authorList>
            <person name="Hu S."/>
            <person name="Yuan S."/>
            <person name="Qu H."/>
            <person name="Jiang T."/>
            <person name="Zhou Y."/>
            <person name="Wang M."/>
            <person name="Ming D."/>
        </authorList>
    </citation>
    <scope>NUCLEOTIDE SEQUENCE [LARGE SCALE GENOMIC DNA]</scope>
    <source>
        <strain evidence="1 2">PR63039</strain>
    </source>
</reference>
<dbReference type="InterPro" id="IPR045788">
    <property type="entry name" value="MobC_2"/>
</dbReference>
<dbReference type="AlphaFoldDB" id="A0AAI8C616"/>
<name>A0AAI8C616_9FLAO</name>
<organism evidence="1 2">
    <name type="scientific">Myroides odoratimimus</name>
    <dbReference type="NCBI Taxonomy" id="76832"/>
    <lineage>
        <taxon>Bacteria</taxon>
        <taxon>Pseudomonadati</taxon>
        <taxon>Bacteroidota</taxon>
        <taxon>Flavobacteriia</taxon>
        <taxon>Flavobacteriales</taxon>
        <taxon>Flavobacteriaceae</taxon>
        <taxon>Myroides</taxon>
    </lineage>
</organism>
<protein>
    <recommendedName>
        <fullName evidence="3">Mobilization protein</fullName>
    </recommendedName>
</protein>